<keyword evidence="6" id="KW-0378">Hydrolase</keyword>
<gene>
    <name evidence="14" type="ORF">HMPREF9446_02056</name>
</gene>
<comment type="subcellular location">
    <subcellularLocation>
        <location evidence="1">Cell membrane</location>
        <topology evidence="1">Multi-pass membrane protein</topology>
    </subcellularLocation>
</comment>
<dbReference type="Gene3D" id="3.90.70.10">
    <property type="entry name" value="Cysteine proteinases"/>
    <property type="match status" value="1"/>
</dbReference>
<feature type="domain" description="ABC transmembrane type-1" evidence="12">
    <location>
        <begin position="175"/>
        <end position="455"/>
    </location>
</feature>
<keyword evidence="4 10" id="KW-0812">Transmembrane</keyword>
<keyword evidence="5" id="KW-0547">Nucleotide-binding</keyword>
<evidence type="ECO:0000259" key="13">
    <source>
        <dbReference type="PROSITE" id="PS50990"/>
    </source>
</evidence>
<dbReference type="GO" id="GO:0005886">
    <property type="term" value="C:plasma membrane"/>
    <property type="evidence" value="ECO:0007669"/>
    <property type="project" value="UniProtKB-SubCell"/>
</dbReference>
<dbReference type="PANTHER" id="PTHR43394">
    <property type="entry name" value="ATP-DEPENDENT PERMEASE MDL1, MITOCHONDRIAL"/>
    <property type="match status" value="1"/>
</dbReference>
<dbReference type="EMBL" id="AFBN01000036">
    <property type="protein sequence ID" value="EGF56913.1"/>
    <property type="molecule type" value="Genomic_DNA"/>
</dbReference>
<feature type="transmembrane region" description="Helical" evidence="10">
    <location>
        <begin position="206"/>
        <end position="226"/>
    </location>
</feature>
<dbReference type="InterPro" id="IPR039421">
    <property type="entry name" value="Type_1_exporter"/>
</dbReference>
<protein>
    <submittedName>
        <fullName evidence="14">ABC transporter, ATP-binding protein</fullName>
    </submittedName>
</protein>
<evidence type="ECO:0000313" key="15">
    <source>
        <dbReference type="Proteomes" id="UP000003416"/>
    </source>
</evidence>
<dbReference type="STRING" id="763034.HMPREF9446_02056"/>
<dbReference type="Gene3D" id="1.20.1560.10">
    <property type="entry name" value="ABC transporter type 1, transmembrane domain"/>
    <property type="match status" value="1"/>
</dbReference>
<dbReference type="GO" id="GO:0005524">
    <property type="term" value="F:ATP binding"/>
    <property type="evidence" value="ECO:0007669"/>
    <property type="project" value="UniProtKB-KW"/>
</dbReference>
<dbReference type="Gene3D" id="3.40.50.300">
    <property type="entry name" value="P-loop containing nucleotide triphosphate hydrolases"/>
    <property type="match status" value="1"/>
</dbReference>
<evidence type="ECO:0000256" key="1">
    <source>
        <dbReference type="ARBA" id="ARBA00004651"/>
    </source>
</evidence>
<dbReference type="RefSeq" id="WP_009125321.1">
    <property type="nucleotide sequence ID" value="NZ_GL882633.1"/>
</dbReference>
<organism evidence="14 15">
    <name type="scientific">Bacteroides fluxus YIT 12057</name>
    <dbReference type="NCBI Taxonomy" id="763034"/>
    <lineage>
        <taxon>Bacteria</taxon>
        <taxon>Pseudomonadati</taxon>
        <taxon>Bacteroidota</taxon>
        <taxon>Bacteroidia</taxon>
        <taxon>Bacteroidales</taxon>
        <taxon>Bacteroidaceae</taxon>
        <taxon>Bacteroides</taxon>
    </lineage>
</organism>
<dbReference type="AlphaFoldDB" id="F3PTI8"/>
<name>F3PTI8_9BACE</name>
<dbReference type="InterPro" id="IPR003439">
    <property type="entry name" value="ABC_transporter-like_ATP-bd"/>
</dbReference>
<evidence type="ECO:0000259" key="12">
    <source>
        <dbReference type="PROSITE" id="PS50929"/>
    </source>
</evidence>
<dbReference type="SMART" id="SM00382">
    <property type="entry name" value="AAA"/>
    <property type="match status" value="1"/>
</dbReference>
<evidence type="ECO:0000259" key="11">
    <source>
        <dbReference type="PROSITE" id="PS50893"/>
    </source>
</evidence>
<dbReference type="Pfam" id="PF03412">
    <property type="entry name" value="Peptidase_C39"/>
    <property type="match status" value="1"/>
</dbReference>
<feature type="transmembrane region" description="Helical" evidence="10">
    <location>
        <begin position="173"/>
        <end position="194"/>
    </location>
</feature>
<keyword evidence="3" id="KW-1003">Cell membrane</keyword>
<evidence type="ECO:0000256" key="4">
    <source>
        <dbReference type="ARBA" id="ARBA00022692"/>
    </source>
</evidence>
<dbReference type="PROSITE" id="PS00211">
    <property type="entry name" value="ABC_TRANSPORTER_1"/>
    <property type="match status" value="1"/>
</dbReference>
<comment type="caution">
    <text evidence="14">The sequence shown here is derived from an EMBL/GenBank/DDBJ whole genome shotgun (WGS) entry which is preliminary data.</text>
</comment>
<accession>F3PTI8</accession>
<dbReference type="PROSITE" id="PS50893">
    <property type="entry name" value="ABC_TRANSPORTER_2"/>
    <property type="match status" value="1"/>
</dbReference>
<dbReference type="Pfam" id="PF00664">
    <property type="entry name" value="ABC_membrane"/>
    <property type="match status" value="1"/>
</dbReference>
<evidence type="ECO:0000256" key="9">
    <source>
        <dbReference type="ARBA" id="ARBA00023136"/>
    </source>
</evidence>
<dbReference type="HOGENOM" id="CLU_000604_95_3_10"/>
<sequence>MKFSLVRQRDAMQCGIACLTMICRHFGSNVDISQVEQYCCAAKRGVSMLSLVRAAKILGLDSKPMRRTLDELAQGPFPCILHWNQNHFVVLYKVDRKGSRFWIADPGKGLMKYSMEDMRKHWTSVSYNGKECGVVMFLDSTRDFNENLKGKTKEQKQIFHFLKRYIKQYHHHFGVIILCLVISCGLQLLLPFLTQSIVDVGIVRKNIGYVWLILLGQLMIVTGRTITDFVRRKILLHISLRINISLVSDFFTKLLKLPMSFFDIKLLGDLLQRIGDHNRVQQFLTTQVLNIMFTMVSFVVFGGILLVYNQLIFMVFIFGSVMCGLWIATFLKRRRIIDFELFEKQGMNQDITYEFITTIQEVKLQNCEQRRCDEWEENQNDLFAIQMKSLNLQQTQESGSVLINEVKNIFITVLAATAVINGQMTLGAMLAVQYIIGQLNSPVQQLMNFLYFMQDVKISLERINEIHCSRDEQKVAGKLIGFANADKSISISNMNFKYNRHALEYTLKNICLDIPEGKVTAIVGASGSGKTTLMKLLLGYYEVLGGEITIAGYNINDYNLKWWRKQCGVVMQDGVIFSESIARNIAVADGEIDVGRMEEAARMSNIYDFIMSLPLRFYTKIGRDGISLSQGQRQRILVARAIYKNPAFIFLDEATNSLDANNERAIVEELHNFYRGRTVVIVAHRLSTVRNADQIIVLEHGEISECGTHSELIAIRGSYFELVKNQLELAVE</sequence>
<keyword evidence="8 10" id="KW-1133">Transmembrane helix</keyword>
<dbReference type="InterPro" id="IPR011527">
    <property type="entry name" value="ABC1_TM_dom"/>
</dbReference>
<dbReference type="SUPFAM" id="SSF90123">
    <property type="entry name" value="ABC transporter transmembrane region"/>
    <property type="match status" value="1"/>
</dbReference>
<feature type="transmembrane region" description="Helical" evidence="10">
    <location>
        <begin position="288"/>
        <end position="306"/>
    </location>
</feature>
<dbReference type="GO" id="GO:0006508">
    <property type="term" value="P:proteolysis"/>
    <property type="evidence" value="ECO:0007669"/>
    <property type="project" value="InterPro"/>
</dbReference>
<dbReference type="CDD" id="cd18571">
    <property type="entry name" value="ABC_6TM_peptidase_like"/>
    <property type="match status" value="1"/>
</dbReference>
<dbReference type="GO" id="GO:0015421">
    <property type="term" value="F:ABC-type oligopeptide transporter activity"/>
    <property type="evidence" value="ECO:0007669"/>
    <property type="project" value="TreeGrafter"/>
</dbReference>
<keyword evidence="7 14" id="KW-0067">ATP-binding</keyword>
<evidence type="ECO:0000256" key="6">
    <source>
        <dbReference type="ARBA" id="ARBA00022801"/>
    </source>
</evidence>
<dbReference type="InterPro" id="IPR027417">
    <property type="entry name" value="P-loop_NTPase"/>
</dbReference>
<dbReference type="PANTHER" id="PTHR43394:SF1">
    <property type="entry name" value="ATP-BINDING CASSETTE SUB-FAMILY B MEMBER 10, MITOCHONDRIAL"/>
    <property type="match status" value="1"/>
</dbReference>
<evidence type="ECO:0000256" key="7">
    <source>
        <dbReference type="ARBA" id="ARBA00022840"/>
    </source>
</evidence>
<evidence type="ECO:0000256" key="3">
    <source>
        <dbReference type="ARBA" id="ARBA00022475"/>
    </source>
</evidence>
<dbReference type="InterPro" id="IPR005074">
    <property type="entry name" value="Peptidase_C39"/>
</dbReference>
<dbReference type="GeneID" id="86049639"/>
<evidence type="ECO:0000256" key="8">
    <source>
        <dbReference type="ARBA" id="ARBA00022989"/>
    </source>
</evidence>
<feature type="transmembrane region" description="Helical" evidence="10">
    <location>
        <begin position="409"/>
        <end position="436"/>
    </location>
</feature>
<feature type="transmembrane region" description="Helical" evidence="10">
    <location>
        <begin position="312"/>
        <end position="331"/>
    </location>
</feature>
<dbReference type="InterPro" id="IPR017871">
    <property type="entry name" value="ABC_transporter-like_CS"/>
</dbReference>
<dbReference type="InterPro" id="IPR036640">
    <property type="entry name" value="ABC1_TM_sf"/>
</dbReference>
<reference evidence="14 15" key="1">
    <citation type="submission" date="2011-02" db="EMBL/GenBank/DDBJ databases">
        <authorList>
            <person name="Weinstock G."/>
            <person name="Sodergren E."/>
            <person name="Clifton S."/>
            <person name="Fulton L."/>
            <person name="Fulton B."/>
            <person name="Courtney L."/>
            <person name="Fronick C."/>
            <person name="Harrison M."/>
            <person name="Strong C."/>
            <person name="Farmer C."/>
            <person name="Delahaunty K."/>
            <person name="Markovic C."/>
            <person name="Hall O."/>
            <person name="Minx P."/>
            <person name="Tomlinson C."/>
            <person name="Mitreva M."/>
            <person name="Hou S."/>
            <person name="Chen J."/>
            <person name="Wollam A."/>
            <person name="Pepin K.H."/>
            <person name="Johnson M."/>
            <person name="Bhonagiri V."/>
            <person name="Zhang X."/>
            <person name="Suruliraj S."/>
            <person name="Warren W."/>
            <person name="Chinwalla A."/>
            <person name="Mardis E.R."/>
            <person name="Wilson R.K."/>
        </authorList>
    </citation>
    <scope>NUCLEOTIDE SEQUENCE [LARGE SCALE GENOMIC DNA]</scope>
    <source>
        <strain evidence="14 15">YIT 12057</strain>
    </source>
</reference>
<evidence type="ECO:0000256" key="2">
    <source>
        <dbReference type="ARBA" id="ARBA00022448"/>
    </source>
</evidence>
<dbReference type="FunFam" id="3.40.50.300:FF:000221">
    <property type="entry name" value="Multidrug ABC transporter ATP-binding protein"/>
    <property type="match status" value="1"/>
</dbReference>
<keyword evidence="2" id="KW-0813">Transport</keyword>
<dbReference type="InterPro" id="IPR003593">
    <property type="entry name" value="AAA+_ATPase"/>
</dbReference>
<dbReference type="SUPFAM" id="SSF52540">
    <property type="entry name" value="P-loop containing nucleoside triphosphate hydrolases"/>
    <property type="match status" value="1"/>
</dbReference>
<proteinExistence type="predicted"/>
<keyword evidence="9 10" id="KW-0472">Membrane</keyword>
<dbReference type="PROSITE" id="PS50990">
    <property type="entry name" value="PEPTIDASE_C39"/>
    <property type="match status" value="1"/>
</dbReference>
<feature type="domain" description="ABC transporter" evidence="11">
    <location>
        <begin position="489"/>
        <end position="725"/>
    </location>
</feature>
<dbReference type="MEROPS" id="C39.001"/>
<feature type="domain" description="Peptidase C39" evidence="13">
    <location>
        <begin position="8"/>
        <end position="129"/>
    </location>
</feature>
<dbReference type="GO" id="GO:0016887">
    <property type="term" value="F:ATP hydrolysis activity"/>
    <property type="evidence" value="ECO:0007669"/>
    <property type="project" value="InterPro"/>
</dbReference>
<dbReference type="Proteomes" id="UP000003416">
    <property type="component" value="Unassembled WGS sequence"/>
</dbReference>
<dbReference type="eggNOG" id="COG2274">
    <property type="taxonomic scope" value="Bacteria"/>
</dbReference>
<dbReference type="PROSITE" id="PS50929">
    <property type="entry name" value="ABC_TM1F"/>
    <property type="match status" value="1"/>
</dbReference>
<evidence type="ECO:0000256" key="5">
    <source>
        <dbReference type="ARBA" id="ARBA00022741"/>
    </source>
</evidence>
<evidence type="ECO:0000256" key="10">
    <source>
        <dbReference type="SAM" id="Phobius"/>
    </source>
</evidence>
<dbReference type="GO" id="GO:0008233">
    <property type="term" value="F:peptidase activity"/>
    <property type="evidence" value="ECO:0007669"/>
    <property type="project" value="InterPro"/>
</dbReference>
<keyword evidence="15" id="KW-1185">Reference proteome</keyword>
<evidence type="ECO:0000313" key="14">
    <source>
        <dbReference type="EMBL" id="EGF56913.1"/>
    </source>
</evidence>
<dbReference type="Pfam" id="PF00005">
    <property type="entry name" value="ABC_tran"/>
    <property type="match status" value="1"/>
</dbReference>